<proteinExistence type="inferred from homology"/>
<keyword evidence="4" id="KW-1003">Cell membrane</keyword>
<evidence type="ECO:0000256" key="4">
    <source>
        <dbReference type="ARBA" id="ARBA00022475"/>
    </source>
</evidence>
<evidence type="ECO:0000256" key="6">
    <source>
        <dbReference type="ARBA" id="ARBA00022989"/>
    </source>
</evidence>
<evidence type="ECO:0000313" key="10">
    <source>
        <dbReference type="EMBL" id="TNC42414.1"/>
    </source>
</evidence>
<dbReference type="RefSeq" id="WP_139106552.1">
    <property type="nucleotide sequence ID" value="NZ_VDFR01000096.1"/>
</dbReference>
<name>A0A5C4MKW2_9ACTN</name>
<dbReference type="PROSITE" id="PS50928">
    <property type="entry name" value="ABC_TM1"/>
    <property type="match status" value="1"/>
</dbReference>
<keyword evidence="3 8" id="KW-0813">Transport</keyword>
<dbReference type="CDD" id="cd06261">
    <property type="entry name" value="TM_PBP2"/>
    <property type="match status" value="1"/>
</dbReference>
<dbReference type="InterPro" id="IPR000515">
    <property type="entry name" value="MetI-like"/>
</dbReference>
<feature type="transmembrane region" description="Helical" evidence="8">
    <location>
        <begin position="257"/>
        <end position="277"/>
    </location>
</feature>
<feature type="transmembrane region" description="Helical" evidence="8">
    <location>
        <begin position="198"/>
        <end position="226"/>
    </location>
</feature>
<dbReference type="PANTHER" id="PTHR42929:SF5">
    <property type="entry name" value="ABC TRANSPORTER PERMEASE PROTEIN"/>
    <property type="match status" value="1"/>
</dbReference>
<keyword evidence="6 8" id="KW-1133">Transmembrane helix</keyword>
<dbReference type="SUPFAM" id="SSF161098">
    <property type="entry name" value="MetI-like"/>
    <property type="match status" value="1"/>
</dbReference>
<evidence type="ECO:0000256" key="3">
    <source>
        <dbReference type="ARBA" id="ARBA00022448"/>
    </source>
</evidence>
<dbReference type="EMBL" id="VDFR01000096">
    <property type="protein sequence ID" value="TNC42414.1"/>
    <property type="molecule type" value="Genomic_DNA"/>
</dbReference>
<dbReference type="Pfam" id="PF00528">
    <property type="entry name" value="BPD_transp_1"/>
    <property type="match status" value="1"/>
</dbReference>
<feature type="transmembrane region" description="Helical" evidence="8">
    <location>
        <begin position="67"/>
        <end position="90"/>
    </location>
</feature>
<comment type="caution">
    <text evidence="10">The sequence shown here is derived from an EMBL/GenBank/DDBJ whole genome shotgun (WGS) entry which is preliminary data.</text>
</comment>
<feature type="transmembrane region" description="Helical" evidence="8">
    <location>
        <begin position="102"/>
        <end position="126"/>
    </location>
</feature>
<keyword evidence="5 8" id="KW-0812">Transmembrane</keyword>
<dbReference type="Proteomes" id="UP000306740">
    <property type="component" value="Unassembled WGS sequence"/>
</dbReference>
<dbReference type="AlphaFoldDB" id="A0A5C4MKW2"/>
<feature type="transmembrane region" description="Helical" evidence="8">
    <location>
        <begin position="21"/>
        <end position="41"/>
    </location>
</feature>
<evidence type="ECO:0000313" key="11">
    <source>
        <dbReference type="Proteomes" id="UP000306740"/>
    </source>
</evidence>
<protein>
    <submittedName>
        <fullName evidence="10">ABC transporter permease</fullName>
    </submittedName>
</protein>
<evidence type="ECO:0000256" key="8">
    <source>
        <dbReference type="RuleBase" id="RU363032"/>
    </source>
</evidence>
<organism evidence="10 11">
    <name type="scientific">Mumia zhuanghuii</name>
    <dbReference type="NCBI Taxonomy" id="2585211"/>
    <lineage>
        <taxon>Bacteria</taxon>
        <taxon>Bacillati</taxon>
        <taxon>Actinomycetota</taxon>
        <taxon>Actinomycetes</taxon>
        <taxon>Propionibacteriales</taxon>
        <taxon>Nocardioidaceae</taxon>
        <taxon>Mumia</taxon>
    </lineage>
</organism>
<dbReference type="GO" id="GO:0055085">
    <property type="term" value="P:transmembrane transport"/>
    <property type="evidence" value="ECO:0007669"/>
    <property type="project" value="InterPro"/>
</dbReference>
<sequence length="285" mass="30721">MTVGTAPAPRRRGRHGFGGGGWVLVLPLIAFLAVFFLYPLVQMARESMSGGFSTYESIMTSPVYRKVFWNTLTIAGATTAICLVLAYPYAYVMNRVSPRVRLALMAFVLLPFWASLLVRSFAWIALLQDSGLVNQALQGLGLTDEPLSLIRTTPGVLIGMVHIMLPYMVLPLYTAMARVDDRLLLAASSLGATPLRRFVRVFLPLTLPGLGAGCLLVFTISLGFYITPALLGAPSQAMLGEVIAEQVEQFGLSTASALGIVLLTGTLLVLVVVALFAKRIGRSSR</sequence>
<evidence type="ECO:0000256" key="7">
    <source>
        <dbReference type="ARBA" id="ARBA00023136"/>
    </source>
</evidence>
<comment type="subcellular location">
    <subcellularLocation>
        <location evidence="1 8">Cell membrane</location>
        <topology evidence="1 8">Multi-pass membrane protein</topology>
    </subcellularLocation>
</comment>
<reference evidence="10 11" key="1">
    <citation type="submission" date="2019-05" db="EMBL/GenBank/DDBJ databases">
        <title>Mumia sp. nov., isolated from the intestinal contents of plateau pika (Ochotona curzoniae) in the Qinghai-Tibet plateau of China.</title>
        <authorList>
            <person name="Tian Z."/>
        </authorList>
    </citation>
    <scope>NUCLEOTIDE SEQUENCE [LARGE SCALE GENOMIC DNA]</scope>
    <source>
        <strain evidence="11">527</strain>
    </source>
</reference>
<feature type="domain" description="ABC transmembrane type-1" evidence="9">
    <location>
        <begin position="68"/>
        <end position="273"/>
    </location>
</feature>
<accession>A0A5C4MKW2</accession>
<feature type="transmembrane region" description="Helical" evidence="8">
    <location>
        <begin position="156"/>
        <end position="177"/>
    </location>
</feature>
<dbReference type="Gene3D" id="1.10.3720.10">
    <property type="entry name" value="MetI-like"/>
    <property type="match status" value="1"/>
</dbReference>
<keyword evidence="7 8" id="KW-0472">Membrane</keyword>
<dbReference type="PANTHER" id="PTHR42929">
    <property type="entry name" value="INNER MEMBRANE ABC TRANSPORTER PERMEASE PROTEIN YDCU-RELATED-RELATED"/>
    <property type="match status" value="1"/>
</dbReference>
<evidence type="ECO:0000259" key="9">
    <source>
        <dbReference type="PROSITE" id="PS50928"/>
    </source>
</evidence>
<dbReference type="OrthoDB" id="9794684at2"/>
<dbReference type="GO" id="GO:0005886">
    <property type="term" value="C:plasma membrane"/>
    <property type="evidence" value="ECO:0007669"/>
    <property type="project" value="UniProtKB-SubCell"/>
</dbReference>
<comment type="similarity">
    <text evidence="2">Belongs to the binding-protein-dependent transport system permease family. CysTW subfamily.</text>
</comment>
<dbReference type="InterPro" id="IPR035906">
    <property type="entry name" value="MetI-like_sf"/>
</dbReference>
<evidence type="ECO:0000256" key="2">
    <source>
        <dbReference type="ARBA" id="ARBA00007069"/>
    </source>
</evidence>
<gene>
    <name evidence="10" type="ORF">FHE65_21070</name>
</gene>
<evidence type="ECO:0000256" key="5">
    <source>
        <dbReference type="ARBA" id="ARBA00022692"/>
    </source>
</evidence>
<evidence type="ECO:0000256" key="1">
    <source>
        <dbReference type="ARBA" id="ARBA00004651"/>
    </source>
</evidence>